<organism evidence="2 3">
    <name type="scientific">Tilletia indica</name>
    <dbReference type="NCBI Taxonomy" id="43049"/>
    <lineage>
        <taxon>Eukaryota</taxon>
        <taxon>Fungi</taxon>
        <taxon>Dikarya</taxon>
        <taxon>Basidiomycota</taxon>
        <taxon>Ustilaginomycotina</taxon>
        <taxon>Exobasidiomycetes</taxon>
        <taxon>Tilletiales</taxon>
        <taxon>Tilletiaceae</taxon>
        <taxon>Tilletia</taxon>
    </lineage>
</organism>
<comment type="caution">
    <text evidence="2">The sequence shown here is derived from an EMBL/GenBank/DDBJ whole genome shotgun (WGS) entry which is preliminary data.</text>
</comment>
<dbReference type="AlphaFoldDB" id="A0A177T8K5"/>
<feature type="region of interest" description="Disordered" evidence="1">
    <location>
        <begin position="1"/>
        <end position="37"/>
    </location>
</feature>
<reference evidence="2" key="2">
    <citation type="journal article" date="2019" name="IMA Fungus">
        <title>Genome sequencing and comparison of five Tilletia species to identify candidate genes for the detection of regulated species infecting wheat.</title>
        <authorList>
            <person name="Nguyen H.D.T."/>
            <person name="Sultana T."/>
            <person name="Kesanakurti P."/>
            <person name="Hambleton S."/>
        </authorList>
    </citation>
    <scope>NUCLEOTIDE SEQUENCE</scope>
    <source>
        <strain evidence="2">DAOMC 236416</strain>
    </source>
</reference>
<dbReference type="Proteomes" id="UP000077521">
    <property type="component" value="Unassembled WGS sequence"/>
</dbReference>
<evidence type="ECO:0000256" key="1">
    <source>
        <dbReference type="SAM" id="MobiDB-lite"/>
    </source>
</evidence>
<gene>
    <name evidence="2" type="ORF">A4X13_0g7318</name>
</gene>
<reference evidence="2" key="1">
    <citation type="submission" date="2016-04" db="EMBL/GenBank/DDBJ databases">
        <authorList>
            <person name="Nguyen H.D."/>
            <person name="Samba Siva P."/>
            <person name="Cullis J."/>
            <person name="Levesque C.A."/>
            <person name="Hambleton S."/>
        </authorList>
    </citation>
    <scope>NUCLEOTIDE SEQUENCE</scope>
    <source>
        <strain evidence="2">DAOMC 236416</strain>
    </source>
</reference>
<accession>A0A177T8K5</accession>
<protein>
    <submittedName>
        <fullName evidence="2">Uncharacterized protein</fullName>
    </submittedName>
</protein>
<name>A0A177T8K5_9BASI</name>
<feature type="compositionally biased region" description="Basic and acidic residues" evidence="1">
    <location>
        <begin position="28"/>
        <end position="37"/>
    </location>
</feature>
<dbReference type="EMBL" id="LWDF02000874">
    <property type="protein sequence ID" value="KAE8241662.1"/>
    <property type="molecule type" value="Genomic_DNA"/>
</dbReference>
<keyword evidence="3" id="KW-1185">Reference proteome</keyword>
<sequence length="94" mass="10423">MVAAQAAQTSHKRTAEEEAGSMRKRARNPKDEPLDEVETKEALIKEFKFANDALGTLSFSPRRVEGVLVFAGYVTKTHTVKNVLARNPDTSSYI</sequence>
<proteinExistence type="predicted"/>
<evidence type="ECO:0000313" key="3">
    <source>
        <dbReference type="Proteomes" id="UP000077521"/>
    </source>
</evidence>
<evidence type="ECO:0000313" key="2">
    <source>
        <dbReference type="EMBL" id="KAE8241662.1"/>
    </source>
</evidence>